<dbReference type="GO" id="GO:0005524">
    <property type="term" value="F:ATP binding"/>
    <property type="evidence" value="ECO:0007669"/>
    <property type="project" value="UniProtKB-KW"/>
</dbReference>
<evidence type="ECO:0000256" key="6">
    <source>
        <dbReference type="ARBA" id="ARBA00022553"/>
    </source>
</evidence>
<dbReference type="GO" id="GO:0005829">
    <property type="term" value="C:cytosol"/>
    <property type="evidence" value="ECO:0007669"/>
    <property type="project" value="TreeGrafter"/>
</dbReference>
<comment type="subunit">
    <text evidence="4">Homodimer.</text>
</comment>
<dbReference type="PRINTS" id="PR00301">
    <property type="entry name" value="HEATSHOCK70"/>
</dbReference>
<dbReference type="Gene3D" id="3.90.640.10">
    <property type="entry name" value="Actin, Chain A, domain 4"/>
    <property type="match status" value="1"/>
</dbReference>
<evidence type="ECO:0000256" key="2">
    <source>
        <dbReference type="ARBA" id="ARBA00004496"/>
    </source>
</evidence>
<evidence type="ECO:0000256" key="12">
    <source>
        <dbReference type="ARBA" id="ARBA00077186"/>
    </source>
</evidence>
<comment type="caution">
    <text evidence="15">The sequence shown here is derived from an EMBL/GenBank/DDBJ whole genome shotgun (WGS) entry which is preliminary data.</text>
</comment>
<dbReference type="InterPro" id="IPR018181">
    <property type="entry name" value="Heat_shock_70_CS"/>
</dbReference>
<dbReference type="FunFam" id="1.20.1270.10:FF:000002">
    <property type="entry name" value="Heat shock 70 kDa protein 4"/>
    <property type="match status" value="1"/>
</dbReference>
<feature type="compositionally biased region" description="Polar residues" evidence="14">
    <location>
        <begin position="475"/>
        <end position="484"/>
    </location>
</feature>
<evidence type="ECO:0000256" key="7">
    <source>
        <dbReference type="ARBA" id="ARBA00022741"/>
    </source>
</evidence>
<dbReference type="Gene3D" id="3.30.30.30">
    <property type="match status" value="1"/>
</dbReference>
<feature type="region of interest" description="Disordered" evidence="14">
    <location>
        <begin position="466"/>
        <end position="521"/>
    </location>
</feature>
<comment type="similarity">
    <text evidence="3">Belongs to the heat shock protein 70 family.</text>
</comment>
<feature type="non-terminal residue" evidence="15">
    <location>
        <position position="1"/>
    </location>
</feature>
<dbReference type="FunFam" id="2.60.34.10:FF:000030">
    <property type="entry name" value="Heat shock protein family A (Hsp70) member 4 like"/>
    <property type="match status" value="1"/>
</dbReference>
<evidence type="ECO:0000256" key="14">
    <source>
        <dbReference type="SAM" id="MobiDB-lite"/>
    </source>
</evidence>
<dbReference type="PROSITE" id="PS01036">
    <property type="entry name" value="HSP70_3"/>
    <property type="match status" value="1"/>
</dbReference>
<evidence type="ECO:0000256" key="13">
    <source>
        <dbReference type="ARBA" id="ARBA00082032"/>
    </source>
</evidence>
<dbReference type="SUPFAM" id="SSF100920">
    <property type="entry name" value="Heat shock protein 70kD (HSP70), peptide-binding domain"/>
    <property type="match status" value="1"/>
</dbReference>
<dbReference type="FunFam" id="3.30.420.40:FF:000171">
    <property type="entry name" value="Heat shock 70 kDa protein 4"/>
    <property type="match status" value="1"/>
</dbReference>
<dbReference type="InterPro" id="IPR043129">
    <property type="entry name" value="ATPase_NBD"/>
</dbReference>
<keyword evidence="5" id="KW-0963">Cytoplasm</keyword>
<comment type="subcellular location">
    <subcellularLocation>
        <location evidence="2">Cytoplasm</location>
    </subcellularLocation>
    <subcellularLocation>
        <location evidence="1">Nucleus</location>
    </subcellularLocation>
</comment>
<feature type="non-terminal residue" evidence="15">
    <location>
        <position position="789"/>
    </location>
</feature>
<dbReference type="SUPFAM" id="SSF53067">
    <property type="entry name" value="Actin-like ATPase domain"/>
    <property type="match status" value="2"/>
</dbReference>
<keyword evidence="9" id="KW-0539">Nucleus</keyword>
<dbReference type="PROSITE" id="PS00329">
    <property type="entry name" value="HSP70_2"/>
    <property type="match status" value="1"/>
</dbReference>
<evidence type="ECO:0000256" key="1">
    <source>
        <dbReference type="ARBA" id="ARBA00004123"/>
    </source>
</evidence>
<dbReference type="InterPro" id="IPR013126">
    <property type="entry name" value="Hsp_70_fam"/>
</dbReference>
<keyword evidence="6" id="KW-0597">Phosphoprotein</keyword>
<dbReference type="FunFam" id="3.90.640.10:FF:000004">
    <property type="entry name" value="Heat shock 70 kDa protein 4"/>
    <property type="match status" value="1"/>
</dbReference>
<evidence type="ECO:0000256" key="5">
    <source>
        <dbReference type="ARBA" id="ARBA00022490"/>
    </source>
</evidence>
<keyword evidence="8" id="KW-0067">ATP-binding</keyword>
<evidence type="ECO:0000256" key="8">
    <source>
        <dbReference type="ARBA" id="ARBA00022840"/>
    </source>
</evidence>
<evidence type="ECO:0000256" key="10">
    <source>
        <dbReference type="ARBA" id="ARBA00054497"/>
    </source>
</evidence>
<evidence type="ECO:0000256" key="3">
    <source>
        <dbReference type="ARBA" id="ARBA00007381"/>
    </source>
</evidence>
<dbReference type="GO" id="GO:0005634">
    <property type="term" value="C:nucleus"/>
    <property type="evidence" value="ECO:0007669"/>
    <property type="project" value="UniProtKB-SubCell"/>
</dbReference>
<dbReference type="PANTHER" id="PTHR45639">
    <property type="entry name" value="HSC70CB, ISOFORM G-RELATED"/>
    <property type="match status" value="1"/>
</dbReference>
<dbReference type="Gene3D" id="3.30.420.40">
    <property type="match status" value="2"/>
</dbReference>
<evidence type="ECO:0000256" key="9">
    <source>
        <dbReference type="ARBA" id="ARBA00023242"/>
    </source>
</evidence>
<feature type="compositionally biased region" description="Basic and acidic residues" evidence="14">
    <location>
        <begin position="485"/>
        <end position="496"/>
    </location>
</feature>
<dbReference type="PANTHER" id="PTHR45639:SF5">
    <property type="entry name" value="HEAT SHOCK 70 KDA PROTEIN 4L"/>
    <property type="match status" value="1"/>
</dbReference>
<evidence type="ECO:0000256" key="11">
    <source>
        <dbReference type="ARBA" id="ARBA00069528"/>
    </source>
</evidence>
<dbReference type="GO" id="GO:0140662">
    <property type="term" value="F:ATP-dependent protein folding chaperone"/>
    <property type="evidence" value="ECO:0007669"/>
    <property type="project" value="InterPro"/>
</dbReference>
<dbReference type="AlphaFoldDB" id="A0A7L2QR10"/>
<dbReference type="EMBL" id="VYZR01048098">
    <property type="protein sequence ID" value="NXR99389.1"/>
    <property type="molecule type" value="Genomic_DNA"/>
</dbReference>
<reference evidence="15 16" key="1">
    <citation type="submission" date="2019-09" db="EMBL/GenBank/DDBJ databases">
        <title>Bird 10,000 Genomes (B10K) Project - Family phase.</title>
        <authorList>
            <person name="Zhang G."/>
        </authorList>
    </citation>
    <scope>NUCLEOTIDE SEQUENCE [LARGE SCALE GENOMIC DNA]</scope>
    <source>
        <strain evidence="15">B10K-DU-002-81</strain>
    </source>
</reference>
<gene>
    <name evidence="15" type="primary">Hspa4l</name>
    <name evidence="15" type="ORF">OXYMAD_R00077</name>
</gene>
<dbReference type="FunFam" id="1.20.1270.10:FF:000017">
    <property type="entry name" value="Heat shock protein family A (Hsp70) member 4"/>
    <property type="match status" value="1"/>
</dbReference>
<dbReference type="SUPFAM" id="SSF100934">
    <property type="entry name" value="Heat shock protein 70kD (HSP70), C-terminal subdomain"/>
    <property type="match status" value="2"/>
</dbReference>
<dbReference type="InterPro" id="IPR029047">
    <property type="entry name" value="HSP70_peptide-bd_sf"/>
</dbReference>
<dbReference type="FunFam" id="3.30.30.30:FF:000002">
    <property type="entry name" value="Heat shock 70 kDa protein 4"/>
    <property type="match status" value="1"/>
</dbReference>
<dbReference type="Gene3D" id="1.20.1270.10">
    <property type="match status" value="2"/>
</dbReference>
<feature type="region of interest" description="Disordered" evidence="14">
    <location>
        <begin position="732"/>
        <end position="789"/>
    </location>
</feature>
<evidence type="ECO:0000256" key="4">
    <source>
        <dbReference type="ARBA" id="ARBA00011738"/>
    </source>
</evidence>
<name>A0A7L2QR10_9PASS</name>
<evidence type="ECO:0000313" key="16">
    <source>
        <dbReference type="Proteomes" id="UP000570288"/>
    </source>
</evidence>
<dbReference type="Proteomes" id="UP000570288">
    <property type="component" value="Unassembled WGS sequence"/>
</dbReference>
<dbReference type="OrthoDB" id="434160at2759"/>
<evidence type="ECO:0000313" key="15">
    <source>
        <dbReference type="EMBL" id="NXR99389.1"/>
    </source>
</evidence>
<dbReference type="FunFam" id="3.30.420.40:FF:000767">
    <property type="entry name" value="Heat shock protein 70 (HSP70)-4, putative"/>
    <property type="match status" value="1"/>
</dbReference>
<organism evidence="15 16">
    <name type="scientific">Oxylabes madagascariensis</name>
    <name type="common">white-throated Oxylabes</name>
    <dbReference type="NCBI Taxonomy" id="98144"/>
    <lineage>
        <taxon>Eukaryota</taxon>
        <taxon>Metazoa</taxon>
        <taxon>Chordata</taxon>
        <taxon>Craniata</taxon>
        <taxon>Vertebrata</taxon>
        <taxon>Euteleostomi</taxon>
        <taxon>Archelosauria</taxon>
        <taxon>Archosauria</taxon>
        <taxon>Dinosauria</taxon>
        <taxon>Saurischia</taxon>
        <taxon>Theropoda</taxon>
        <taxon>Coelurosauria</taxon>
        <taxon>Aves</taxon>
        <taxon>Neognathae</taxon>
        <taxon>Neoaves</taxon>
        <taxon>Telluraves</taxon>
        <taxon>Australaves</taxon>
        <taxon>Passeriformes</taxon>
        <taxon>Sylvioidea</taxon>
        <taxon>Timaliidae</taxon>
        <taxon>Oxylabes</taxon>
    </lineage>
</organism>
<dbReference type="Gene3D" id="2.60.34.10">
    <property type="entry name" value="Substrate Binding Domain Of DNAk, Chain A, domain 1"/>
    <property type="match status" value="1"/>
</dbReference>
<dbReference type="InterPro" id="IPR029048">
    <property type="entry name" value="HSP70_C_sf"/>
</dbReference>
<dbReference type="Pfam" id="PF00012">
    <property type="entry name" value="HSP70"/>
    <property type="match status" value="2"/>
</dbReference>
<comment type="function">
    <text evidence="10">Possesses chaperone activity in vitro where it inhibits aggregation of citrate synthase.</text>
</comment>
<accession>A0A7L2QR10</accession>
<feature type="compositionally biased region" description="Polar residues" evidence="14">
    <location>
        <begin position="503"/>
        <end position="512"/>
    </location>
</feature>
<proteinExistence type="inferred from homology"/>
<keyword evidence="16" id="KW-1185">Reference proteome</keyword>
<keyword evidence="7" id="KW-0547">Nucleotide-binding</keyword>
<sequence>ACVSLGSKTRAIGNAAKSQIVTNVKNAVHGFKKLHGRAFEDPYIQAERAKLPYELQKMPNGSVGVKVRYLDEERLFAVEQITGMLLAKLKETSESALKKPVADCVISVPSFFTDAERRSVMAAAQIAGLNCLKLMNETTAVALAYGIYKQDLPALEEKPRNVVFVDMGHSAYQVSICAFNKGKLKVLATTFDPFVGGRNFDEALVDYFSEEFRTKYKLNVKENPRALLRLYQECEKLKKLMSANASDLPLNIECFMNDLDVSSKMNRAQFEQLCAALLARVEPPLRAAMDQAKLQREDIYSIEIVGGATRIPAVKEQISNFFCKEISTTLNADEAVARGCALQCAILSPAFKVREFSITDVVPYSITLRWKSSYEEGTGECEVFSKNHAAPFSKVITFHKKEPFDLEAYYTHPHEVPYPDSRIGRFTIQNVGPQHDGDNSKVKVKVRVNIHGLFSVANASIIEKQSVEGDHNDTPMDTESASKNQGRDEELDKMQVDQEEGVQKSQAEQQNQADEETENAGTETKVCIQYRYDIFMPSILRFTDFASWKSWDCGKMMMQDKLEKERNDAKNAVEEYVYEFRDKLCGVFEKFITEEDSNKLTLMLEDTENWLYEDGEDQPKQVYMDKLQELKKFGQPIQERCMEHEERPKVLNELGKKIQLLMKAVEAYKNKDEKYDHLDPAEMEKVEKYINEAMNWLNSKMNAQNKLSLTQDPVVKVAEILAKSKELDSFCNPILSKPKPKIEAPSDGQSKANGEHNGPVNGQSAAEKKPEPAKDNPQQTKPPGEMEVD</sequence>
<protein>
    <recommendedName>
        <fullName evidence="11">Heat shock 70 kDa protein 4L</fullName>
    </recommendedName>
    <alternativeName>
        <fullName evidence="12">Heat shock 70-related protein APG-1</fullName>
    </alternativeName>
    <alternativeName>
        <fullName evidence="13">Osmotic stress protein 94</fullName>
    </alternativeName>
</protein>